<accession>A0A0U9HQM3</accession>
<evidence type="ECO:0000313" key="13">
    <source>
        <dbReference type="Proteomes" id="UP000054976"/>
    </source>
</evidence>
<dbReference type="InterPro" id="IPR050812">
    <property type="entry name" value="Preph/Arog_dehydrog"/>
</dbReference>
<evidence type="ECO:0000256" key="4">
    <source>
        <dbReference type="ARBA" id="ARBA00022498"/>
    </source>
</evidence>
<dbReference type="Pfam" id="PF02153">
    <property type="entry name" value="PDH_N"/>
    <property type="match status" value="1"/>
</dbReference>
<dbReference type="PROSITE" id="PS51176">
    <property type="entry name" value="PDH_ADH"/>
    <property type="match status" value="1"/>
</dbReference>
<evidence type="ECO:0000256" key="10">
    <source>
        <dbReference type="SAM" id="Phobius"/>
    </source>
</evidence>
<dbReference type="Gene3D" id="3.40.50.720">
    <property type="entry name" value="NAD(P)-binding Rossmann-like Domain"/>
    <property type="match status" value="1"/>
</dbReference>
<evidence type="ECO:0000256" key="1">
    <source>
        <dbReference type="ARBA" id="ARBA00005067"/>
    </source>
</evidence>
<keyword evidence="10" id="KW-1133">Transmembrane helix</keyword>
<dbReference type="InterPro" id="IPR046826">
    <property type="entry name" value="PDH_N"/>
</dbReference>
<name>A0A0U9HQM3_9BACT</name>
<dbReference type="InterPro" id="IPR036291">
    <property type="entry name" value="NAD(P)-bd_dom_sf"/>
</dbReference>
<dbReference type="InterPro" id="IPR003099">
    <property type="entry name" value="Prephen_DH"/>
</dbReference>
<proteinExistence type="inferred from homology"/>
<comment type="pathway">
    <text evidence="1">Amino-acid biosynthesis; L-tyrosine biosynthesis; (4-hydroxyphenyl)pyruvate from prephenate (NAD(+) route): step 1/1.</text>
</comment>
<evidence type="ECO:0000313" key="12">
    <source>
        <dbReference type="EMBL" id="GAQ94729.1"/>
    </source>
</evidence>
<evidence type="ECO:0000256" key="7">
    <source>
        <dbReference type="ARBA" id="ARBA00023027"/>
    </source>
</evidence>
<protein>
    <recommendedName>
        <fullName evidence="3">prephenate dehydrogenase</fullName>
        <ecNumber evidence="3">1.3.1.12</ecNumber>
    </recommendedName>
</protein>
<dbReference type="SUPFAM" id="SSF48179">
    <property type="entry name" value="6-phosphogluconate dehydrogenase C-terminal domain-like"/>
    <property type="match status" value="1"/>
</dbReference>
<feature type="transmembrane region" description="Helical" evidence="10">
    <location>
        <begin position="6"/>
        <end position="24"/>
    </location>
</feature>
<evidence type="ECO:0000256" key="8">
    <source>
        <dbReference type="ARBA" id="ARBA00023141"/>
    </source>
</evidence>
<keyword evidence="5" id="KW-0028">Amino-acid biosynthesis</keyword>
<dbReference type="STRING" id="86166.TAGGR_1914"/>
<keyword evidence="10" id="KW-0472">Membrane</keyword>
<dbReference type="GO" id="GO:0006571">
    <property type="term" value="P:tyrosine biosynthetic process"/>
    <property type="evidence" value="ECO:0007669"/>
    <property type="project" value="UniProtKB-KW"/>
</dbReference>
<keyword evidence="6" id="KW-0560">Oxidoreductase</keyword>
<dbReference type="Pfam" id="PF20463">
    <property type="entry name" value="PDH_C"/>
    <property type="match status" value="1"/>
</dbReference>
<dbReference type="PANTHER" id="PTHR21363:SF0">
    <property type="entry name" value="PREPHENATE DEHYDROGENASE [NADP(+)]"/>
    <property type="match status" value="1"/>
</dbReference>
<evidence type="ECO:0000256" key="6">
    <source>
        <dbReference type="ARBA" id="ARBA00023002"/>
    </source>
</evidence>
<dbReference type="SUPFAM" id="SSF51735">
    <property type="entry name" value="NAD(P)-binding Rossmann-fold domains"/>
    <property type="match status" value="1"/>
</dbReference>
<dbReference type="EC" id="1.3.1.12" evidence="3"/>
<dbReference type="InterPro" id="IPR046825">
    <property type="entry name" value="PDH_C"/>
</dbReference>
<evidence type="ECO:0000259" key="11">
    <source>
        <dbReference type="PROSITE" id="PS51176"/>
    </source>
</evidence>
<comment type="caution">
    <text evidence="12">The sequence shown here is derived from an EMBL/GenBank/DDBJ whole genome shotgun (WGS) entry which is preliminary data.</text>
</comment>
<dbReference type="RefSeq" id="WP_059176158.1">
    <property type="nucleotide sequence ID" value="NZ_BCNO01000001.1"/>
</dbReference>
<dbReference type="InterPro" id="IPR008927">
    <property type="entry name" value="6-PGluconate_DH-like_C_sf"/>
</dbReference>
<keyword evidence="13" id="KW-1185">Reference proteome</keyword>
<sequence length="283" mass="31559">MEDGFNTVSIIGVGLIGGSLALALKGRNLVNKIIGFGRNKERLKRACELGIIDSYTDSLKEVCEAELIVIATPLGVFEEITSEMAPYLKKGTVVTDVGSVKEAVVNKLEKIMPQGVYFVGTHPIAGSDRAGFEHAREDLFEGSRVIITPTENTNKSAVEKIAKLWTKTGASVEFMSPAEHDRIYALVSHLPHLVSFCLVNTVSEMDKNFIKYSGSGFKDTTRIARSSSEVWADIFMMNEKNILHCLEIFLKKIDEIKKMLSEREIEKIKKFIEEANQLRQKID</sequence>
<dbReference type="Gene3D" id="1.10.3660.10">
    <property type="entry name" value="6-phosphogluconate dehydrogenase C-terminal like domain"/>
    <property type="match status" value="1"/>
</dbReference>
<dbReference type="FunFam" id="1.10.3660.10:FF:000003">
    <property type="entry name" value="Prephenate dehydrogenase"/>
    <property type="match status" value="1"/>
</dbReference>
<comment type="similarity">
    <text evidence="2">Belongs to the prephenate/arogenate dehydrogenase family.</text>
</comment>
<evidence type="ECO:0000256" key="3">
    <source>
        <dbReference type="ARBA" id="ARBA00012068"/>
    </source>
</evidence>
<dbReference type="GO" id="GO:0008977">
    <property type="term" value="F:prephenate dehydrogenase (NAD+) activity"/>
    <property type="evidence" value="ECO:0007669"/>
    <property type="project" value="UniProtKB-EC"/>
</dbReference>
<keyword evidence="10" id="KW-0812">Transmembrane</keyword>
<dbReference type="FunFam" id="3.40.50.720:FF:000208">
    <property type="entry name" value="Prephenate dehydrogenase"/>
    <property type="match status" value="1"/>
</dbReference>
<dbReference type="PANTHER" id="PTHR21363">
    <property type="entry name" value="PREPHENATE DEHYDROGENASE"/>
    <property type="match status" value="1"/>
</dbReference>
<evidence type="ECO:0000256" key="9">
    <source>
        <dbReference type="ARBA" id="ARBA00049260"/>
    </source>
</evidence>
<keyword evidence="7" id="KW-0520">NAD</keyword>
<evidence type="ECO:0000256" key="5">
    <source>
        <dbReference type="ARBA" id="ARBA00022605"/>
    </source>
</evidence>
<keyword evidence="8" id="KW-0057">Aromatic amino acid biosynthesis</keyword>
<evidence type="ECO:0000256" key="2">
    <source>
        <dbReference type="ARBA" id="ARBA00007964"/>
    </source>
</evidence>
<dbReference type="GO" id="GO:0004665">
    <property type="term" value="F:prephenate dehydrogenase (NADP+) activity"/>
    <property type="evidence" value="ECO:0007669"/>
    <property type="project" value="InterPro"/>
</dbReference>
<dbReference type="GO" id="GO:0070403">
    <property type="term" value="F:NAD+ binding"/>
    <property type="evidence" value="ECO:0007669"/>
    <property type="project" value="InterPro"/>
</dbReference>
<dbReference type="OrthoDB" id="9802008at2"/>
<feature type="domain" description="Prephenate/arogenate dehydrogenase" evidence="11">
    <location>
        <begin position="6"/>
        <end position="283"/>
    </location>
</feature>
<dbReference type="AlphaFoldDB" id="A0A0U9HQM3"/>
<keyword evidence="4" id="KW-0827">Tyrosine biosynthesis</keyword>
<gene>
    <name evidence="12" type="ORF">TAGGR_1914</name>
</gene>
<organism evidence="12 13">
    <name type="scientific">Thermodesulfovibrio aggregans</name>
    <dbReference type="NCBI Taxonomy" id="86166"/>
    <lineage>
        <taxon>Bacteria</taxon>
        <taxon>Pseudomonadati</taxon>
        <taxon>Nitrospirota</taxon>
        <taxon>Thermodesulfovibrionia</taxon>
        <taxon>Thermodesulfovibrionales</taxon>
        <taxon>Thermodesulfovibrionaceae</taxon>
        <taxon>Thermodesulfovibrio</taxon>
    </lineage>
</organism>
<comment type="catalytic activity">
    <reaction evidence="9">
        <text>prephenate + NAD(+) = 3-(4-hydroxyphenyl)pyruvate + CO2 + NADH</text>
        <dbReference type="Rhea" id="RHEA:13869"/>
        <dbReference type="ChEBI" id="CHEBI:16526"/>
        <dbReference type="ChEBI" id="CHEBI:29934"/>
        <dbReference type="ChEBI" id="CHEBI:36242"/>
        <dbReference type="ChEBI" id="CHEBI:57540"/>
        <dbReference type="ChEBI" id="CHEBI:57945"/>
        <dbReference type="EC" id="1.3.1.12"/>
    </reaction>
</comment>
<dbReference type="Proteomes" id="UP000054976">
    <property type="component" value="Unassembled WGS sequence"/>
</dbReference>
<dbReference type="EMBL" id="BCNO01000001">
    <property type="protein sequence ID" value="GAQ94729.1"/>
    <property type="molecule type" value="Genomic_DNA"/>
</dbReference>
<reference evidence="13" key="1">
    <citation type="submission" date="2016-01" db="EMBL/GenBank/DDBJ databases">
        <title>Draft genome sequence of Thermodesulfovibrio aggregans strain TGE-P1.</title>
        <authorList>
            <person name="Sekiguchi Y."/>
            <person name="Ohashi A."/>
            <person name="Matsuura N."/>
            <person name="Tourlousse M.D."/>
        </authorList>
    </citation>
    <scope>NUCLEOTIDE SEQUENCE [LARGE SCALE GENOMIC DNA]</scope>
    <source>
        <strain evidence="13">TGE-P1</strain>
    </source>
</reference>